<keyword evidence="2" id="KW-1185">Reference proteome</keyword>
<dbReference type="InterPro" id="IPR011009">
    <property type="entry name" value="Kinase-like_dom_sf"/>
</dbReference>
<gene>
    <name evidence="1" type="ORF">BTW10_09645</name>
</gene>
<accession>A0A1Q8TCE7</accession>
<dbReference type="RefSeq" id="WP_075369241.1">
    <property type="nucleotide sequence ID" value="NZ_MSDQ01000024.1"/>
</dbReference>
<dbReference type="EMBL" id="MSDQ01000024">
    <property type="protein sequence ID" value="OLO11346.1"/>
    <property type="molecule type" value="Genomic_DNA"/>
</dbReference>
<comment type="caution">
    <text evidence="1">The sequence shown here is derived from an EMBL/GenBank/DDBJ whole genome shotgun (WGS) entry which is preliminary data.</text>
</comment>
<evidence type="ECO:0008006" key="3">
    <source>
        <dbReference type="Google" id="ProtNLM"/>
    </source>
</evidence>
<evidence type="ECO:0000313" key="1">
    <source>
        <dbReference type="EMBL" id="OLO11346.1"/>
    </source>
</evidence>
<dbReference type="Proteomes" id="UP000186806">
    <property type="component" value="Unassembled WGS sequence"/>
</dbReference>
<sequence>MYPDPALTHRVEVFTGHALAPLPLAWDDSANWLWRTCDETPQLLKLARTHPAQDPFWQGVDRLFGFDRWRCPEALTRLAGALPTHLPLPPLPLTYLGALHQTPLWSLPWSDGAPARMGEVFAELLGSQLGHLHRETVSGWGHPLETVWTLSQWPRRAHDFLRRHPRCADWETLPDFPIPSRAVWCLPDLRADQFLCGATGWLWSDWEALVWAPLEFDLCVAELLITEGAERDAFVTAYRRQSPDVALGEYRQGMRALIWAMRLQGDIDWHILKSHPAWLM</sequence>
<name>A0A1Q8TCE7_9GAMM</name>
<reference evidence="1 2" key="1">
    <citation type="submission" date="2016-12" db="EMBL/GenBank/DDBJ databases">
        <title>Draft genome sequences of strains Salinicola socius SMB35, Salinicola sp. MH3R3-1 and Chromohalobacter sp. SMB17 from the Verkhnekamsk potash mining region of Russia.</title>
        <authorList>
            <person name="Mavrodi D.V."/>
            <person name="Olsson B.E."/>
            <person name="Korsakova E.S."/>
            <person name="Pyankova A."/>
            <person name="Mavrodi O.V."/>
            <person name="Plotnikova E.G."/>
        </authorList>
    </citation>
    <scope>NUCLEOTIDE SEQUENCE [LARGE SCALE GENOMIC DNA]</scope>
    <source>
        <strain evidence="1 2">SMB17</strain>
    </source>
</reference>
<proteinExistence type="predicted"/>
<dbReference type="AlphaFoldDB" id="A0A1Q8TCE7"/>
<organism evidence="1 2">
    <name type="scientific">Chromohalobacter japonicus</name>
    <dbReference type="NCBI Taxonomy" id="223900"/>
    <lineage>
        <taxon>Bacteria</taxon>
        <taxon>Pseudomonadati</taxon>
        <taxon>Pseudomonadota</taxon>
        <taxon>Gammaproteobacteria</taxon>
        <taxon>Oceanospirillales</taxon>
        <taxon>Halomonadaceae</taxon>
        <taxon>Chromohalobacter</taxon>
    </lineage>
</organism>
<dbReference type="STRING" id="223900.GCA_000821045_01073"/>
<evidence type="ECO:0000313" key="2">
    <source>
        <dbReference type="Proteomes" id="UP000186806"/>
    </source>
</evidence>
<dbReference type="SUPFAM" id="SSF56112">
    <property type="entry name" value="Protein kinase-like (PK-like)"/>
    <property type="match status" value="1"/>
</dbReference>
<protein>
    <recommendedName>
        <fullName evidence="3">Aminoglycoside phosphotransferase domain-containing protein</fullName>
    </recommendedName>
</protein>